<organism evidence="12 13">
    <name type="scientific">Eragrostis curvula</name>
    <name type="common">weeping love grass</name>
    <dbReference type="NCBI Taxonomy" id="38414"/>
    <lineage>
        <taxon>Eukaryota</taxon>
        <taxon>Viridiplantae</taxon>
        <taxon>Streptophyta</taxon>
        <taxon>Embryophyta</taxon>
        <taxon>Tracheophyta</taxon>
        <taxon>Spermatophyta</taxon>
        <taxon>Magnoliopsida</taxon>
        <taxon>Liliopsida</taxon>
        <taxon>Poales</taxon>
        <taxon>Poaceae</taxon>
        <taxon>PACMAD clade</taxon>
        <taxon>Chloridoideae</taxon>
        <taxon>Eragrostideae</taxon>
        <taxon>Eragrostidinae</taxon>
        <taxon>Eragrostis</taxon>
    </lineage>
</organism>
<evidence type="ECO:0000256" key="1">
    <source>
        <dbReference type="ARBA" id="ARBA00004584"/>
    </source>
</evidence>
<evidence type="ECO:0000256" key="9">
    <source>
        <dbReference type="RuleBase" id="RU367150"/>
    </source>
</evidence>
<dbReference type="GO" id="GO:0031262">
    <property type="term" value="C:Ndc80 complex"/>
    <property type="evidence" value="ECO:0007669"/>
    <property type="project" value="InterPro"/>
</dbReference>
<evidence type="ECO:0000256" key="4">
    <source>
        <dbReference type="ARBA" id="ARBA00022618"/>
    </source>
</evidence>
<keyword evidence="8 9" id="KW-0137">Centromere</keyword>
<accession>A0A5J9U3T1</accession>
<dbReference type="AlphaFoldDB" id="A0A5J9U3T1"/>
<feature type="domain" description="Chromosome segregation protein Spc25 C-terminal" evidence="11">
    <location>
        <begin position="147"/>
        <end position="212"/>
    </location>
</feature>
<keyword evidence="6" id="KW-0175">Coiled coil</keyword>
<keyword evidence="9" id="KW-0539">Nucleus</keyword>
<feature type="region of interest" description="Disordered" evidence="10">
    <location>
        <begin position="233"/>
        <end position="264"/>
    </location>
</feature>
<evidence type="ECO:0000256" key="8">
    <source>
        <dbReference type="ARBA" id="ARBA00023328"/>
    </source>
</evidence>
<name>A0A5J9U3T1_9POAL</name>
<keyword evidence="7 9" id="KW-0131">Cell cycle</keyword>
<comment type="similarity">
    <text evidence="2 9">Belongs to the SPC25 family.</text>
</comment>
<comment type="subcellular location">
    <subcellularLocation>
        <location evidence="1">Chromosome</location>
        <location evidence="1">Centromere</location>
    </subcellularLocation>
    <subcellularLocation>
        <location evidence="9">Nucleus</location>
    </subcellularLocation>
    <subcellularLocation>
        <location evidence="9">Chromosome</location>
        <location evidence="9">Centromere</location>
        <location evidence="9">Kinetochore</location>
    </subcellularLocation>
</comment>
<sequence length="326" mass="36794">MYFSDEKMASLRQHISSHAAPPVAAAPDPRGRAASLRAAAAALKQRMDAKRDRVAASDPALASARSIAEQTLSRREQLKGLKNENRDLESQLQQALSLKFRKESNHKLVTDSVSSTTATTEELNKSLMDLRNQRDRCTAVISDGLKGVKFIFDKIDPQHPEKEFWFCIMFDNGSYNLVQCEPPIKEFEEMVKDLNLSGDLFKFVRVAREKFQSSSVNGDLPLSLVPRPDVSSVPFSPPMTTSVNSRSEDVPNKSNSRSMNKRLPAKRRDTVLSPDIVRRSPRLKASNCFILSGHINLLDYLLRLMIDIGWNHKQEKVTMLILLRSW</sequence>
<dbReference type="Pfam" id="PF08234">
    <property type="entry name" value="Spindle_Spc25"/>
    <property type="match status" value="1"/>
</dbReference>
<keyword evidence="4 9" id="KW-0132">Cell division</keyword>
<evidence type="ECO:0000256" key="2">
    <source>
        <dbReference type="ARBA" id="ARBA00006379"/>
    </source>
</evidence>
<keyword evidence="13" id="KW-1185">Reference proteome</keyword>
<feature type="compositionally biased region" description="Low complexity" evidence="10">
    <location>
        <begin position="19"/>
        <end position="39"/>
    </location>
</feature>
<evidence type="ECO:0000259" key="11">
    <source>
        <dbReference type="Pfam" id="PF08234"/>
    </source>
</evidence>
<evidence type="ECO:0000256" key="7">
    <source>
        <dbReference type="ARBA" id="ARBA00023306"/>
    </source>
</evidence>
<dbReference type="CDD" id="cd23784">
    <property type="entry name" value="RWD_Spc25"/>
    <property type="match status" value="1"/>
</dbReference>
<reference evidence="12 13" key="1">
    <citation type="journal article" date="2019" name="Sci. Rep.">
        <title>A high-quality genome of Eragrostis curvula grass provides insights into Poaceae evolution and supports new strategies to enhance forage quality.</title>
        <authorList>
            <person name="Carballo J."/>
            <person name="Santos B.A.C.M."/>
            <person name="Zappacosta D."/>
            <person name="Garbus I."/>
            <person name="Selva J.P."/>
            <person name="Gallo C.A."/>
            <person name="Diaz A."/>
            <person name="Albertini E."/>
            <person name="Caccamo M."/>
            <person name="Echenique V."/>
        </authorList>
    </citation>
    <scope>NUCLEOTIDE SEQUENCE [LARGE SCALE GENOMIC DNA]</scope>
    <source>
        <strain evidence="13">cv. Victoria</strain>
        <tissue evidence="12">Leaf</tissue>
    </source>
</reference>
<feature type="region of interest" description="Disordered" evidence="10">
    <location>
        <begin position="16"/>
        <end position="39"/>
    </location>
</feature>
<dbReference type="Gene3D" id="3.30.457.50">
    <property type="entry name" value="Chromosome segregation protein Spc25"/>
    <property type="match status" value="1"/>
</dbReference>
<dbReference type="PANTHER" id="PTHR14281">
    <property type="entry name" value="KINETOCHORE PROTEIN SPC25-RELATED"/>
    <property type="match status" value="1"/>
</dbReference>
<proteinExistence type="inferred from homology"/>
<comment type="function">
    <text evidence="9">Acts as a component of the essential kinetochore-associated NDC80 complex, which is required for chromosome segregation and spindle checkpoint activity.</text>
</comment>
<evidence type="ECO:0000256" key="5">
    <source>
        <dbReference type="ARBA" id="ARBA00022776"/>
    </source>
</evidence>
<dbReference type="FunFam" id="3.30.457.50:FF:000001">
    <property type="entry name" value="Probable kinetochore protein spc25"/>
    <property type="match status" value="1"/>
</dbReference>
<dbReference type="GO" id="GO:0051301">
    <property type="term" value="P:cell division"/>
    <property type="evidence" value="ECO:0007669"/>
    <property type="project" value="UniProtKB-UniRule"/>
</dbReference>
<keyword evidence="5 9" id="KW-0498">Mitosis</keyword>
<dbReference type="InterPro" id="IPR013255">
    <property type="entry name" value="Spc25_C"/>
</dbReference>
<evidence type="ECO:0000256" key="3">
    <source>
        <dbReference type="ARBA" id="ARBA00022454"/>
    </source>
</evidence>
<evidence type="ECO:0000256" key="6">
    <source>
        <dbReference type="ARBA" id="ARBA00023054"/>
    </source>
</evidence>
<evidence type="ECO:0000256" key="10">
    <source>
        <dbReference type="SAM" id="MobiDB-lite"/>
    </source>
</evidence>
<dbReference type="Proteomes" id="UP000324897">
    <property type="component" value="Chromosome 7"/>
</dbReference>
<dbReference type="EMBL" id="RWGY01000029">
    <property type="protein sequence ID" value="TVU18329.1"/>
    <property type="molecule type" value="Genomic_DNA"/>
</dbReference>
<keyword evidence="3 9" id="KW-0158">Chromosome</keyword>
<comment type="subunit">
    <text evidence="9">Component of the NDC80 complex.</text>
</comment>
<dbReference type="PANTHER" id="PTHR14281:SF0">
    <property type="entry name" value="KINETOCHORE PROTEIN SPC25"/>
    <property type="match status" value="1"/>
</dbReference>
<protein>
    <recommendedName>
        <fullName evidence="9">Kinetochore protein SPC25</fullName>
    </recommendedName>
</protein>
<evidence type="ECO:0000313" key="12">
    <source>
        <dbReference type="EMBL" id="TVU18329.1"/>
    </source>
</evidence>
<dbReference type="OrthoDB" id="6353017at2759"/>
<dbReference type="Gramene" id="TVU18329">
    <property type="protein sequence ID" value="TVU18329"/>
    <property type="gene ID" value="EJB05_34419"/>
</dbReference>
<dbReference type="InterPro" id="IPR045143">
    <property type="entry name" value="Spc25"/>
</dbReference>
<keyword evidence="9" id="KW-0995">Kinetochore</keyword>
<evidence type="ECO:0000313" key="13">
    <source>
        <dbReference type="Proteomes" id="UP000324897"/>
    </source>
</evidence>
<comment type="caution">
    <text evidence="12">The sequence shown here is derived from an EMBL/GenBank/DDBJ whole genome shotgun (WGS) entry which is preliminary data.</text>
</comment>
<dbReference type="GO" id="GO:0007059">
    <property type="term" value="P:chromosome segregation"/>
    <property type="evidence" value="ECO:0007669"/>
    <property type="project" value="InterPro"/>
</dbReference>
<dbReference type="GO" id="GO:0005634">
    <property type="term" value="C:nucleus"/>
    <property type="evidence" value="ECO:0007669"/>
    <property type="project" value="UniProtKB-SubCell"/>
</dbReference>
<gene>
    <name evidence="12" type="ORF">EJB05_34419</name>
</gene>